<keyword evidence="1" id="KW-1133">Transmembrane helix</keyword>
<accession>A0A7X6DEY3</accession>
<dbReference type="InterPro" id="IPR012902">
    <property type="entry name" value="N_methyl_site"/>
</dbReference>
<dbReference type="AlphaFoldDB" id="A0A7X6DEY3"/>
<evidence type="ECO:0000313" key="3">
    <source>
        <dbReference type="Proteomes" id="UP000521868"/>
    </source>
</evidence>
<dbReference type="Proteomes" id="UP000521868">
    <property type="component" value="Unassembled WGS sequence"/>
</dbReference>
<protein>
    <submittedName>
        <fullName evidence="2">Type IV pilus modification protein PilV</fullName>
    </submittedName>
</protein>
<dbReference type="Pfam" id="PF07963">
    <property type="entry name" value="N_methyl"/>
    <property type="match status" value="1"/>
</dbReference>
<evidence type="ECO:0000313" key="2">
    <source>
        <dbReference type="EMBL" id="NKE65925.1"/>
    </source>
</evidence>
<evidence type="ECO:0000256" key="1">
    <source>
        <dbReference type="SAM" id="Phobius"/>
    </source>
</evidence>
<keyword evidence="1" id="KW-0472">Membrane</keyword>
<organism evidence="2 3">
    <name type="scientific">Ramlibacter lithotrophicus</name>
    <dbReference type="NCBI Taxonomy" id="2606681"/>
    <lineage>
        <taxon>Bacteria</taxon>
        <taxon>Pseudomonadati</taxon>
        <taxon>Pseudomonadota</taxon>
        <taxon>Betaproteobacteria</taxon>
        <taxon>Burkholderiales</taxon>
        <taxon>Comamonadaceae</taxon>
        <taxon>Ramlibacter</taxon>
    </lineage>
</organism>
<keyword evidence="1" id="KW-0812">Transmembrane</keyword>
<dbReference type="NCBIfam" id="TIGR02523">
    <property type="entry name" value="type_IV_pilV"/>
    <property type="match status" value="1"/>
</dbReference>
<gene>
    <name evidence="2" type="primary">pilV</name>
    <name evidence="2" type="ORF">RAMLITH_08845</name>
</gene>
<feature type="transmembrane region" description="Helical" evidence="1">
    <location>
        <begin position="19"/>
        <end position="37"/>
    </location>
</feature>
<proteinExistence type="predicted"/>
<name>A0A7X6DEY3_9BURK</name>
<dbReference type="EMBL" id="VTOX01000002">
    <property type="protein sequence ID" value="NKE65925.1"/>
    <property type="molecule type" value="Genomic_DNA"/>
</dbReference>
<reference evidence="2 3" key="1">
    <citation type="journal article" date="2020" name="Nature">
        <title>Bacterial chemolithoautotrophy via manganese oxidation.</title>
        <authorList>
            <person name="Yu H."/>
            <person name="Leadbetter J.R."/>
        </authorList>
    </citation>
    <scope>NUCLEOTIDE SEQUENCE [LARGE SCALE GENOMIC DNA]</scope>
    <source>
        <strain evidence="2 3">RBP-1</strain>
    </source>
</reference>
<dbReference type="InterPro" id="IPR013362">
    <property type="entry name" value="Pilus_4_PilV"/>
</dbReference>
<comment type="caution">
    <text evidence="2">The sequence shown here is derived from an EMBL/GenBank/DDBJ whole genome shotgun (WGS) entry which is preliminary data.</text>
</comment>
<dbReference type="NCBIfam" id="TIGR02532">
    <property type="entry name" value="IV_pilin_GFxxxE"/>
    <property type="match status" value="1"/>
</dbReference>
<keyword evidence="3" id="KW-1185">Reference proteome</keyword>
<sequence>MLVTAACARRQRGFTLIEILVTLLIVSSGLLGFAALLNKSIVSNRHAYLVSQATMLAYDLTERMRANRAGALGGVYTLASREAASHPDARDWVEALVDALPDGDAAVSTAPSGDGLAVTITIKWVDGQRQSFTTQTTI</sequence>
<dbReference type="RefSeq" id="WP_168107002.1">
    <property type="nucleotide sequence ID" value="NZ_VTOX01000002.1"/>
</dbReference>